<evidence type="ECO:0000313" key="2">
    <source>
        <dbReference type="Proteomes" id="UP000321570"/>
    </source>
</evidence>
<organism evidence="1 2">
    <name type="scientific">Hymenolepis diminuta</name>
    <name type="common">Rat tapeworm</name>
    <dbReference type="NCBI Taxonomy" id="6216"/>
    <lineage>
        <taxon>Eukaryota</taxon>
        <taxon>Metazoa</taxon>
        <taxon>Spiralia</taxon>
        <taxon>Lophotrochozoa</taxon>
        <taxon>Platyhelminthes</taxon>
        <taxon>Cestoda</taxon>
        <taxon>Eucestoda</taxon>
        <taxon>Cyclophyllidea</taxon>
        <taxon>Hymenolepididae</taxon>
        <taxon>Hymenolepis</taxon>
    </lineage>
</organism>
<accession>A0A564XWP3</accession>
<dbReference type="EMBL" id="CABIJS010000015">
    <property type="protein sequence ID" value="VUZ39445.1"/>
    <property type="molecule type" value="Genomic_DNA"/>
</dbReference>
<dbReference type="AlphaFoldDB" id="A0A564XWP3"/>
<keyword evidence="2" id="KW-1185">Reference proteome</keyword>
<gene>
    <name evidence="1" type="ORF">WMSIL1_LOCUS724</name>
</gene>
<protein>
    <submittedName>
        <fullName evidence="1">Uncharacterized protein</fullName>
    </submittedName>
</protein>
<name>A0A564XWP3_HYMDI</name>
<dbReference type="Proteomes" id="UP000321570">
    <property type="component" value="Unassembled WGS sequence"/>
</dbReference>
<sequence length="163" mass="18414">MSAILLLRGKLAKNKQPKSTDLNELSAENIEKWKNSISLPQTFLRGDGIIEWNLASAEYTNVIVLDLNTFAIFLNGEFVRNAQYQIINLKSGEHQIILRISFATVLEADNIRRVIEIKANINSDLHLCLKSFTSEFLTPEKLVNLISLGLSLDHWFLSSSTLL</sequence>
<reference evidence="1 2" key="1">
    <citation type="submission" date="2019-07" db="EMBL/GenBank/DDBJ databases">
        <authorList>
            <person name="Jastrzebski P J."/>
            <person name="Paukszto L."/>
            <person name="Jastrzebski P J."/>
        </authorList>
    </citation>
    <scope>NUCLEOTIDE SEQUENCE [LARGE SCALE GENOMIC DNA]</scope>
    <source>
        <strain evidence="1 2">WMS-il1</strain>
    </source>
</reference>
<proteinExistence type="predicted"/>
<evidence type="ECO:0000313" key="1">
    <source>
        <dbReference type="EMBL" id="VUZ39445.1"/>
    </source>
</evidence>